<feature type="compositionally biased region" description="Basic and acidic residues" evidence="1">
    <location>
        <begin position="244"/>
        <end position="263"/>
    </location>
</feature>
<evidence type="ECO:0000256" key="1">
    <source>
        <dbReference type="SAM" id="MobiDB-lite"/>
    </source>
</evidence>
<proteinExistence type="predicted"/>
<dbReference type="InParanoid" id="A0A7N2MB53"/>
<evidence type="ECO:0000313" key="2">
    <source>
        <dbReference type="EnsemblPlants" id="QL08p026814:mrna"/>
    </source>
</evidence>
<keyword evidence="3" id="KW-1185">Reference proteome</keyword>
<reference evidence="2" key="2">
    <citation type="submission" date="2021-01" db="UniProtKB">
        <authorList>
            <consortium name="EnsemblPlants"/>
        </authorList>
    </citation>
    <scope>IDENTIFICATION</scope>
</reference>
<sequence length="698" mass="77296">MIPASTNCLGWSLFHKELGFFFSGDKSRPCNRGGSGDFLPANGGRNRLARNNYGNQRKLRNFEILGDKLGNNVILRDSTKLNGRPTHAFTFKLTTENLALRVFKPEDGKRKCFKLKPKYTKYGPLKVETWIKPSDKDGLFNEKVQRPLIPSNTMQLQADSGPGKSGVLVRASRPILLPNIIGRSSSETRVVTANPKAQAKGLLAQSHALETGGLKPIHGSVDESSNAGGCMPMEVSCAPGAETDMERVRSSSEVDPDSSKDGEDREEDFSEYHELAVQPRSVDTAGFCQNDSGLLFLLWDNSGANNCGGGSGDDAGGAWMADAEPNSSWVSQLIKDFCNMVGFPIVKHEAQCLALFHLLEQECLKVIDDGVPKQPANSRTRGLGELKGLISNVNYDGVSSRSRSRASSDAVGVVGSYKWLYACFLGMIELDVVLYEDETNVRSQLVLFYQGLYEETEVEHPTMDGLEFAGIEEDERLSLEKEFTNEEVIQVLREMEGDKAPGPNGFTDFRPISLVGSEYKLLSKILDSVLIANECLDSRLKSRLLGVVCKLDIEKAYNHVNWWISDNTLKNLYPKLYMCSATKDACISKVLWIPKGGTVRVWDLRFYKAFEDWELATSYSLLQFIQSHFPLGKRSDTLCWRLKGDGFGYTLGYARIGGSATRIVKASKGKDALLTMVSDEVLRGVVEEKIAARLWPYS</sequence>
<dbReference type="Proteomes" id="UP000594261">
    <property type="component" value="Chromosome 8"/>
</dbReference>
<protein>
    <recommendedName>
        <fullName evidence="4">Reverse transcriptase domain-containing protein</fullName>
    </recommendedName>
</protein>
<feature type="region of interest" description="Disordered" evidence="1">
    <location>
        <begin position="214"/>
        <end position="270"/>
    </location>
</feature>
<accession>A0A7N2MB53</accession>
<evidence type="ECO:0008006" key="4">
    <source>
        <dbReference type="Google" id="ProtNLM"/>
    </source>
</evidence>
<organism evidence="2 3">
    <name type="scientific">Quercus lobata</name>
    <name type="common">Valley oak</name>
    <dbReference type="NCBI Taxonomy" id="97700"/>
    <lineage>
        <taxon>Eukaryota</taxon>
        <taxon>Viridiplantae</taxon>
        <taxon>Streptophyta</taxon>
        <taxon>Embryophyta</taxon>
        <taxon>Tracheophyta</taxon>
        <taxon>Spermatophyta</taxon>
        <taxon>Magnoliopsida</taxon>
        <taxon>eudicotyledons</taxon>
        <taxon>Gunneridae</taxon>
        <taxon>Pentapetalae</taxon>
        <taxon>rosids</taxon>
        <taxon>fabids</taxon>
        <taxon>Fagales</taxon>
        <taxon>Fagaceae</taxon>
        <taxon>Quercus</taxon>
    </lineage>
</organism>
<dbReference type="EnsemblPlants" id="QL08p026814:mrna">
    <property type="protein sequence ID" value="QL08p026814:mrna"/>
    <property type="gene ID" value="QL08p026814"/>
</dbReference>
<dbReference type="Gramene" id="QL08p026814:mrna">
    <property type="protein sequence ID" value="QL08p026814:mrna"/>
    <property type="gene ID" value="QL08p026814"/>
</dbReference>
<reference evidence="2 3" key="1">
    <citation type="journal article" date="2016" name="G3 (Bethesda)">
        <title>First Draft Assembly and Annotation of the Genome of a California Endemic Oak Quercus lobata Nee (Fagaceae).</title>
        <authorList>
            <person name="Sork V.L."/>
            <person name="Fitz-Gibbon S.T."/>
            <person name="Puiu D."/>
            <person name="Crepeau M."/>
            <person name="Gugger P.F."/>
            <person name="Sherman R."/>
            <person name="Stevens K."/>
            <person name="Langley C.H."/>
            <person name="Pellegrini M."/>
            <person name="Salzberg S.L."/>
        </authorList>
    </citation>
    <scope>NUCLEOTIDE SEQUENCE [LARGE SCALE GENOMIC DNA]</scope>
    <source>
        <strain evidence="2 3">cv. SW786</strain>
    </source>
</reference>
<dbReference type="EMBL" id="LRBV02000008">
    <property type="status" value="NOT_ANNOTATED_CDS"/>
    <property type="molecule type" value="Genomic_DNA"/>
</dbReference>
<evidence type="ECO:0000313" key="3">
    <source>
        <dbReference type="Proteomes" id="UP000594261"/>
    </source>
</evidence>
<name>A0A7N2MB53_QUELO</name>
<dbReference type="AlphaFoldDB" id="A0A7N2MB53"/>